<keyword evidence="3" id="KW-1185">Reference proteome</keyword>
<gene>
    <name evidence="2" type="ORF">FKW44_015569</name>
</gene>
<dbReference type="AlphaFoldDB" id="A0A7T8K0J0"/>
<feature type="chain" id="PRO_5031414343" evidence="1">
    <location>
        <begin position="24"/>
        <end position="73"/>
    </location>
</feature>
<accession>A0A7T8K0J0</accession>
<evidence type="ECO:0000256" key="1">
    <source>
        <dbReference type="SAM" id="SignalP"/>
    </source>
</evidence>
<keyword evidence="1" id="KW-0732">Signal</keyword>
<feature type="signal peptide" evidence="1">
    <location>
        <begin position="1"/>
        <end position="23"/>
    </location>
</feature>
<name>A0A7T8K0J0_CALRO</name>
<sequence>MNCKVPTLLLVSSLILLSSFAEGLSDEKTLVILSDSSPRTTTLNILPIAIRAPEPDDEEEPIQVVSLVREDKQ</sequence>
<evidence type="ECO:0000313" key="3">
    <source>
        <dbReference type="Proteomes" id="UP000595437"/>
    </source>
</evidence>
<proteinExistence type="predicted"/>
<evidence type="ECO:0000313" key="2">
    <source>
        <dbReference type="EMBL" id="QQP41259.1"/>
    </source>
</evidence>
<dbReference type="EMBL" id="CP045899">
    <property type="protein sequence ID" value="QQP41259.1"/>
    <property type="molecule type" value="Genomic_DNA"/>
</dbReference>
<dbReference type="Proteomes" id="UP000595437">
    <property type="component" value="Chromosome 10"/>
</dbReference>
<reference evidence="3" key="1">
    <citation type="submission" date="2021-01" db="EMBL/GenBank/DDBJ databases">
        <title>Caligus Genome Assembly.</title>
        <authorList>
            <person name="Gallardo-Escarate C."/>
        </authorList>
    </citation>
    <scope>NUCLEOTIDE SEQUENCE [LARGE SCALE GENOMIC DNA]</scope>
</reference>
<organism evidence="2 3">
    <name type="scientific">Caligus rogercresseyi</name>
    <name type="common">Sea louse</name>
    <dbReference type="NCBI Taxonomy" id="217165"/>
    <lineage>
        <taxon>Eukaryota</taxon>
        <taxon>Metazoa</taxon>
        <taxon>Ecdysozoa</taxon>
        <taxon>Arthropoda</taxon>
        <taxon>Crustacea</taxon>
        <taxon>Multicrustacea</taxon>
        <taxon>Hexanauplia</taxon>
        <taxon>Copepoda</taxon>
        <taxon>Siphonostomatoida</taxon>
        <taxon>Caligidae</taxon>
        <taxon>Caligus</taxon>
    </lineage>
</organism>
<feature type="non-terminal residue" evidence="2">
    <location>
        <position position="73"/>
    </location>
</feature>
<protein>
    <submittedName>
        <fullName evidence="2">Uncharacterized protein</fullName>
    </submittedName>
</protein>